<reference evidence="3 4" key="1">
    <citation type="journal article" date="2024" name="Commun. Biol.">
        <title>Comparative genomic analysis of thermophilic fungi reveals convergent evolutionary adaptations and gene losses.</title>
        <authorList>
            <person name="Steindorff A.S."/>
            <person name="Aguilar-Pontes M.V."/>
            <person name="Robinson A.J."/>
            <person name="Andreopoulos B."/>
            <person name="LaButti K."/>
            <person name="Kuo A."/>
            <person name="Mondo S."/>
            <person name="Riley R."/>
            <person name="Otillar R."/>
            <person name="Haridas S."/>
            <person name="Lipzen A."/>
            <person name="Grimwood J."/>
            <person name="Schmutz J."/>
            <person name="Clum A."/>
            <person name="Reid I.D."/>
            <person name="Moisan M.C."/>
            <person name="Butler G."/>
            <person name="Nguyen T.T.M."/>
            <person name="Dewar K."/>
            <person name="Conant G."/>
            <person name="Drula E."/>
            <person name="Henrissat B."/>
            <person name="Hansel C."/>
            <person name="Singer S."/>
            <person name="Hutchinson M.I."/>
            <person name="de Vries R.P."/>
            <person name="Natvig D.O."/>
            <person name="Powell A.J."/>
            <person name="Tsang A."/>
            <person name="Grigoriev I.V."/>
        </authorList>
    </citation>
    <scope>NUCLEOTIDE SEQUENCE [LARGE SCALE GENOMIC DNA]</scope>
    <source>
        <strain evidence="3 4">CBS 620.91</strain>
    </source>
</reference>
<keyword evidence="1" id="KW-0175">Coiled coil</keyword>
<sequence>MSARFWEQSEHPQSKWMLCWNIAGFDFRNVDIPGDIRATFALRHRSFTSGIQNWDNPSDADKSRMGANNVAALFSAMLISKDAGLSGIWGRITNLEQLPTDSTLVARHIARAFISARAAYIHIKEDCPTEAARTVDEWCEFLDSRFQDQRQPISWEECRHRWTNLVNSGGLLDFGERPLPQQGFDERTQVKQEFGELFQAQQASRPANRTAESSQEDASRTVLDSKGKRRQSRPPTASPSSAAKRQRNSSSQMRLSNQEQAAGHNEQDGDPAGPSSAASHVSHAVQNGPIDSNDRVMTEASPSTLRETICASRKAVAELAGQLDRLDEGLTPDERGVIRGDSRTTQAKLVAVEASLKELTHSVEKFMGQNKNQFAEIEANQKITNRRLDALELNHRALEIEMERMRLTMARNGLQTVAAEELCGLLVLRRTGSIAAHR</sequence>
<name>A0ABR3VND6_HUMIN</name>
<dbReference type="Proteomes" id="UP001583172">
    <property type="component" value="Unassembled WGS sequence"/>
</dbReference>
<proteinExistence type="predicted"/>
<evidence type="ECO:0000313" key="4">
    <source>
        <dbReference type="Proteomes" id="UP001583172"/>
    </source>
</evidence>
<feature type="compositionally biased region" description="Polar residues" evidence="2">
    <location>
        <begin position="200"/>
        <end position="213"/>
    </location>
</feature>
<feature type="compositionally biased region" description="Low complexity" evidence="2">
    <location>
        <begin position="275"/>
        <end position="285"/>
    </location>
</feature>
<feature type="compositionally biased region" description="Polar residues" evidence="2">
    <location>
        <begin position="248"/>
        <end position="260"/>
    </location>
</feature>
<organism evidence="3 4">
    <name type="scientific">Humicola insolens</name>
    <name type="common">Soft-rot fungus</name>
    <dbReference type="NCBI Taxonomy" id="85995"/>
    <lineage>
        <taxon>Eukaryota</taxon>
        <taxon>Fungi</taxon>
        <taxon>Dikarya</taxon>
        <taxon>Ascomycota</taxon>
        <taxon>Pezizomycotina</taxon>
        <taxon>Sordariomycetes</taxon>
        <taxon>Sordariomycetidae</taxon>
        <taxon>Sordariales</taxon>
        <taxon>Chaetomiaceae</taxon>
        <taxon>Mycothermus</taxon>
    </lineage>
</organism>
<feature type="region of interest" description="Disordered" evidence="2">
    <location>
        <begin position="200"/>
        <end position="303"/>
    </location>
</feature>
<feature type="coiled-coil region" evidence="1">
    <location>
        <begin position="374"/>
        <end position="408"/>
    </location>
</feature>
<comment type="caution">
    <text evidence="3">The sequence shown here is derived from an EMBL/GenBank/DDBJ whole genome shotgun (WGS) entry which is preliminary data.</text>
</comment>
<evidence type="ECO:0000256" key="2">
    <source>
        <dbReference type="SAM" id="MobiDB-lite"/>
    </source>
</evidence>
<evidence type="ECO:0000313" key="3">
    <source>
        <dbReference type="EMBL" id="KAL1843434.1"/>
    </source>
</evidence>
<accession>A0ABR3VND6</accession>
<protein>
    <submittedName>
        <fullName evidence="3">Uncharacterized protein</fullName>
    </submittedName>
</protein>
<dbReference type="EMBL" id="JAZGSY010000016">
    <property type="protein sequence ID" value="KAL1843434.1"/>
    <property type="molecule type" value="Genomic_DNA"/>
</dbReference>
<feature type="compositionally biased region" description="Low complexity" evidence="2">
    <location>
        <begin position="233"/>
        <end position="243"/>
    </location>
</feature>
<feature type="compositionally biased region" description="Basic and acidic residues" evidence="2">
    <location>
        <begin position="217"/>
        <end position="226"/>
    </location>
</feature>
<gene>
    <name evidence="3" type="ORF">VTJ49DRAFT_1544</name>
</gene>
<evidence type="ECO:0000256" key="1">
    <source>
        <dbReference type="SAM" id="Coils"/>
    </source>
</evidence>
<keyword evidence="4" id="KW-1185">Reference proteome</keyword>